<evidence type="ECO:0000256" key="1">
    <source>
        <dbReference type="PROSITE-ProRule" id="PRU00983"/>
    </source>
</evidence>
<comment type="similarity">
    <text evidence="1">Belongs to the DOCK family.</text>
</comment>
<dbReference type="GO" id="GO:0005737">
    <property type="term" value="C:cytoplasm"/>
    <property type="evidence" value="ECO:0007669"/>
    <property type="project" value="TreeGrafter"/>
</dbReference>
<dbReference type="InterPro" id="IPR046773">
    <property type="entry name" value="DOCKER_Lobe_C"/>
</dbReference>
<evidence type="ECO:0000313" key="5">
    <source>
        <dbReference type="EMBL" id="CAD8453885.1"/>
    </source>
</evidence>
<reference evidence="5" key="1">
    <citation type="submission" date="2021-01" db="EMBL/GenBank/DDBJ databases">
        <authorList>
            <person name="Corre E."/>
            <person name="Pelletier E."/>
            <person name="Niang G."/>
            <person name="Scheremetjew M."/>
            <person name="Finn R."/>
            <person name="Kale V."/>
            <person name="Holt S."/>
            <person name="Cochrane G."/>
            <person name="Meng A."/>
            <person name="Brown T."/>
            <person name="Cohen L."/>
        </authorList>
    </citation>
    <scope>NUCLEOTIDE SEQUENCE</scope>
    <source>
        <strain evidence="5">CCMP2058</strain>
    </source>
</reference>
<dbReference type="InterPro" id="IPR027357">
    <property type="entry name" value="DOCKER_dom"/>
</dbReference>
<dbReference type="GO" id="GO:0007264">
    <property type="term" value="P:small GTPase-mediated signal transduction"/>
    <property type="evidence" value="ECO:0007669"/>
    <property type="project" value="InterPro"/>
</dbReference>
<dbReference type="Gene3D" id="2.60.40.150">
    <property type="entry name" value="C2 domain"/>
    <property type="match status" value="1"/>
</dbReference>
<dbReference type="GO" id="GO:0005886">
    <property type="term" value="C:plasma membrane"/>
    <property type="evidence" value="ECO:0007669"/>
    <property type="project" value="TreeGrafter"/>
</dbReference>
<dbReference type="GO" id="GO:0005085">
    <property type="term" value="F:guanyl-nucleotide exchange factor activity"/>
    <property type="evidence" value="ECO:0007669"/>
    <property type="project" value="InterPro"/>
</dbReference>
<dbReference type="InterPro" id="IPR026791">
    <property type="entry name" value="DOCK"/>
</dbReference>
<dbReference type="GO" id="GO:0031267">
    <property type="term" value="F:small GTPase binding"/>
    <property type="evidence" value="ECO:0007669"/>
    <property type="project" value="TreeGrafter"/>
</dbReference>
<dbReference type="InterPro" id="IPR043162">
    <property type="entry name" value="DOCK_C_lobe_C"/>
</dbReference>
<dbReference type="Gene3D" id="1.25.40.410">
    <property type="match status" value="1"/>
</dbReference>
<gene>
    <name evidence="5" type="ORF">LAMO00422_LOCUS12826</name>
</gene>
<dbReference type="InterPro" id="IPR027007">
    <property type="entry name" value="C2_DOCK-type_domain"/>
</dbReference>
<dbReference type="PANTHER" id="PTHR45653:SF10">
    <property type="entry name" value="MYOBLAST CITY, ISOFORM B"/>
    <property type="match status" value="1"/>
</dbReference>
<feature type="compositionally biased region" description="Basic residues" evidence="2">
    <location>
        <begin position="357"/>
        <end position="370"/>
    </location>
</feature>
<proteinExistence type="inferred from homology"/>
<dbReference type="EMBL" id="HBEM01018785">
    <property type="protein sequence ID" value="CAD8453885.1"/>
    <property type="molecule type" value="Transcribed_RNA"/>
</dbReference>
<evidence type="ECO:0000259" key="4">
    <source>
        <dbReference type="PROSITE" id="PS51651"/>
    </source>
</evidence>
<feature type="region of interest" description="Disordered" evidence="2">
    <location>
        <begin position="270"/>
        <end position="290"/>
    </location>
</feature>
<feature type="region of interest" description="Disordered" evidence="2">
    <location>
        <begin position="322"/>
        <end position="378"/>
    </location>
</feature>
<evidence type="ECO:0000256" key="2">
    <source>
        <dbReference type="SAM" id="MobiDB-lite"/>
    </source>
</evidence>
<dbReference type="InterPro" id="IPR035892">
    <property type="entry name" value="C2_domain_sf"/>
</dbReference>
<name>A0A7S0DG93_9EUKA</name>
<dbReference type="InterPro" id="IPR043161">
    <property type="entry name" value="DOCK_C_lobe_A"/>
</dbReference>
<organism evidence="5">
    <name type="scientific">Amorphochlora amoebiformis</name>
    <dbReference type="NCBI Taxonomy" id="1561963"/>
    <lineage>
        <taxon>Eukaryota</taxon>
        <taxon>Sar</taxon>
        <taxon>Rhizaria</taxon>
        <taxon>Cercozoa</taxon>
        <taxon>Chlorarachniophyceae</taxon>
        <taxon>Amorphochlora</taxon>
    </lineage>
</organism>
<feature type="compositionally biased region" description="Basic and acidic residues" evidence="2">
    <location>
        <begin position="1"/>
        <end position="12"/>
    </location>
</feature>
<feature type="domain" description="DOCKER" evidence="4">
    <location>
        <begin position="1482"/>
        <end position="2003"/>
    </location>
</feature>
<evidence type="ECO:0000259" key="3">
    <source>
        <dbReference type="PROSITE" id="PS51650"/>
    </source>
</evidence>
<sequence>MPRVDAKGRDHGSFVLPANDPDGYNESFGRPEDVCDLTSLYLRHNKLKSKKIMGLAVSDNELGEFNLLVRFNHIKGMEDDVELLMYLAAGDGPAISEPFLLAMKKTENNKDFSRDMAAWITFTNIFADDLIKDNLHLIIQVVTVRPSLKCGGKRVAGVKFRQPYAVSVLRLPSRELMTMVKSWDGGSDGFEVETTLDMVMGPELKFTELPKTLMSMMGDSSKIQNVKGEISLTFSMWYGAPLAPTLPKDANFTQVQSLLQHFVVSSAQISKRKRLGDPSNPPGPALKRPIKADLPQALSLERKLGGRVMRIPIGLGFDGNSVPVMDTKSPSSSRIHRQGSGRGFESHATLGSAASKSIRRLKSPKSGSRRVHTESPGPDEKFVLDKVALRSCDTRGPSGLNFDFITVIPRRPLQTWLPMGEVTHGVFMTLGQLNTEKLLTKSMKKAPKNVLAKVTLRDNKTRQSYGGVIVPGLGKTITCQPEYDSLVYYHANSPQLNERFLMQLPPNFVDCHIHIEFFHCSSSKPPEPLGFTFIPLSERNSSIFVRDGEHTLSISKYSRKSGESDQTTNYLNAYTKKDLSRGTLILHSQLCSNLCSQDPRIHWFLNYDKVKNASEALKGILTVDLHSLQPLLSVVLDTVFTIFLSKVFNELHEPALEVLVFILGLTSNPDHKIPGLTTSRTPSTLELKDGKNGSITDRRLRNTSVFAETAPPSKSYIPVHQTVDHWIETKLAITTKGKGVAAVEQMMLQWRTLIEWSVSKDALSNTQNPKWRSVLLALRSCNMLMKVVLKLIPFGMSDEDCKASKVLKRVYEVRVRIREEVVRITKATSELISMKKLHFIIPIQKYVIDRAAVWLGSLLELFPNEEKAVDISKTLVSAVLKLSAPKPGDETPRKTHIPIGLHYLQFAKDMEQEGIFTAAGICTEMLLPILESLETHITSKKVGVRIICVEVLNSLLPMLITGIMEDDGTNIHKQAQAKKTRIRARGSNFRRNSVDLSTTRATRVASNRTRTFISSMYNRPSGHNSAEAATNVAVKMGFSNVRAEKSFHPRLKGVIKTDHQRLISLAAKLFPPLLKIFREIRSKEDSHPYAYYYDNNRMRLKEAQTMSCIAMIMMANLIRISEKPSEKFEQFLGKLKNPGGFLVELIQAATSLVGRPMFESSWIQMRLCVLKFVQGVMQQASAWAVRQLQNRPRDTTIDEIDESKEDDLGEAMDDFCKKYWRLSVNLLMCNDLQLERQPQRRAAYTASHVRDMREEIINDMREMQQTMGKSWARYHRVLFPPLLKTSIMLGERSGRIVRTMLFDLVLHLWKLHKAFQPALWITVDVATDLVMKLSQIRQTNKITRMNKAHELRNPRWCALGLCRDDIPWMSLAAQVKMHPLILSIQELFTVKLKSNLREYMVAESKALPRTIAALRVEKEGAIKREDYTLAQRLHDEITRLEKQELEQTSGDRQFIEQFNNYCRDIAQYFQFLVIAIRIPRSPQYEDDGIDVCVWLIQFLKRIEKKEQCSQVYDMFVQMHLKFQNGTEQGNALLEYAEFLSWEGKDQQKKLQLLSSAYKVFHTANSLAQCVQVCKRLALAHEMYSLKFMDVARTLRLQAQYFETLSKKDQITARYYRVFFVGRGLPAHLRGKSFVYRSGSATRLISVGEFTNQIKGFFPGAKVVNSTDPPKLKLVKAALAENYKWRNKELKVELTKVQHDLTKASKVNENLLQVKLQEISRALTEAEGTHKNMLNSEVGTSKEAEANEVKRIVEESPYLKIIQITTLTVSNTKVMEGKEHHLQSVDATMRHKRYHHEKEIKVFMYQRVLRPTAPAVLQYCKEHKCTVPAQDEKKRNEYRDLWVQRNYVIVQQPMPAVRRRVPIESVNKAMYTPLKNAIITLRDKNEEMKSAVLTAKESEERNDLVPLTQNLSGVIDAAVAGGIANYIAAFFDGSYIKDMPHEEPLIQLFKDTLEEQLEILKEGLHVFHSKLAISSNLKPLFQHLQGAYSKMIIQLAKGILKKEIKVKSKGLGYHASTY</sequence>
<dbReference type="Gene3D" id="1.20.58.740">
    <property type="match status" value="1"/>
</dbReference>
<accession>A0A7S0DG93</accession>
<dbReference type="PROSITE" id="PS51650">
    <property type="entry name" value="C2_DOCK"/>
    <property type="match status" value="1"/>
</dbReference>
<dbReference type="PANTHER" id="PTHR45653">
    <property type="entry name" value="DEDICATOR OF CYTOKINESIS"/>
    <property type="match status" value="1"/>
</dbReference>
<dbReference type="CDD" id="cd08679">
    <property type="entry name" value="C2_DOCK180_related"/>
    <property type="match status" value="1"/>
</dbReference>
<dbReference type="CDD" id="cd11684">
    <property type="entry name" value="DHR2_DOCK"/>
    <property type="match status" value="1"/>
</dbReference>
<dbReference type="Pfam" id="PF20421">
    <property type="entry name" value="DHR-2_Lobe_C"/>
    <property type="match status" value="1"/>
</dbReference>
<dbReference type="PROSITE" id="PS51651">
    <property type="entry name" value="DOCKER"/>
    <property type="match status" value="1"/>
</dbReference>
<dbReference type="Pfam" id="PF14429">
    <property type="entry name" value="DOCK-C2"/>
    <property type="match status" value="1"/>
</dbReference>
<feature type="domain" description="C2 DOCK-type" evidence="3">
    <location>
        <begin position="423"/>
        <end position="591"/>
    </location>
</feature>
<feature type="region of interest" description="Disordered" evidence="2">
    <location>
        <begin position="1"/>
        <end position="27"/>
    </location>
</feature>
<protein>
    <submittedName>
        <fullName evidence="5">Uncharacterized protein</fullName>
    </submittedName>
</protein>